<feature type="transmembrane region" description="Helical" evidence="7">
    <location>
        <begin position="105"/>
        <end position="122"/>
    </location>
</feature>
<feature type="transmembrane region" description="Helical" evidence="7">
    <location>
        <begin position="240"/>
        <end position="264"/>
    </location>
</feature>
<evidence type="ECO:0000256" key="2">
    <source>
        <dbReference type="ARBA" id="ARBA00022475"/>
    </source>
</evidence>
<feature type="transmembrane region" description="Helical" evidence="7">
    <location>
        <begin position="184"/>
        <end position="202"/>
    </location>
</feature>
<protein>
    <recommendedName>
        <fullName evidence="7">Phosphatidylglycerol--prolipoprotein diacylglyceryl transferase</fullName>
        <ecNumber evidence="7">2.5.1.145</ecNumber>
    </recommendedName>
</protein>
<dbReference type="AlphaFoldDB" id="A0A9Q8U2I6"/>
<evidence type="ECO:0000256" key="6">
    <source>
        <dbReference type="ARBA" id="ARBA00023136"/>
    </source>
</evidence>
<feature type="transmembrane region" description="Helical" evidence="7">
    <location>
        <begin position="134"/>
        <end position="153"/>
    </location>
</feature>
<accession>A0A9Q8U2I6</accession>
<evidence type="ECO:0000313" key="8">
    <source>
        <dbReference type="EMBL" id="URQ63112.1"/>
    </source>
</evidence>
<evidence type="ECO:0000256" key="1">
    <source>
        <dbReference type="ARBA" id="ARBA00007150"/>
    </source>
</evidence>
<evidence type="ECO:0000313" key="9">
    <source>
        <dbReference type="Proteomes" id="UP001056381"/>
    </source>
</evidence>
<evidence type="ECO:0000256" key="5">
    <source>
        <dbReference type="ARBA" id="ARBA00022989"/>
    </source>
</evidence>
<keyword evidence="4 7" id="KW-0812">Transmembrane</keyword>
<gene>
    <name evidence="7 8" type="primary">lgt</name>
    <name evidence="8" type="ORF">M9B40_05155</name>
</gene>
<feature type="transmembrane region" description="Helical" evidence="7">
    <location>
        <begin position="64"/>
        <end position="85"/>
    </location>
</feature>
<name>A0A9Q8U2I6_9GAMM</name>
<feature type="transmembrane region" description="Helical" evidence="7">
    <location>
        <begin position="26"/>
        <end position="44"/>
    </location>
</feature>
<dbReference type="GO" id="GO:0008961">
    <property type="term" value="F:phosphatidylglycerol-prolipoprotein diacylglyceryl transferase activity"/>
    <property type="evidence" value="ECO:0007669"/>
    <property type="project" value="UniProtKB-UniRule"/>
</dbReference>
<sequence>MINYPDINPVAISIPFSGFWGNSIDIHWYALAYVVGAYLIYFHMLSTRKKFGINLDNEKVSDLVITYGLFFGAVIGGRLGHVLFYDFHLQLQDPIYFLKIWEGGMSFHGGLIGVMVAIYFFAKSNGYKFFQISDWLCVSVPIALFLGRIANFINAELYGRPTDISWGMIFPSDPDQLVRHPSQIYEAILEGFLLFLILNFVIKSKKIGNYSAFFLIGYAVARFIVEIFKQPDYVWGGEFLLLSFLTQGQLLSIPMLILGLIILYRNNESISRFTKKS</sequence>
<comment type="catalytic activity">
    <reaction evidence="7">
        <text>L-cysteinyl-[prolipoprotein] + a 1,2-diacyl-sn-glycero-3-phospho-(1'-sn-glycerol) = an S-1,2-diacyl-sn-glyceryl-L-cysteinyl-[prolipoprotein] + sn-glycerol 1-phosphate + H(+)</text>
        <dbReference type="Rhea" id="RHEA:56712"/>
        <dbReference type="Rhea" id="RHEA-COMP:14679"/>
        <dbReference type="Rhea" id="RHEA-COMP:14680"/>
        <dbReference type="ChEBI" id="CHEBI:15378"/>
        <dbReference type="ChEBI" id="CHEBI:29950"/>
        <dbReference type="ChEBI" id="CHEBI:57685"/>
        <dbReference type="ChEBI" id="CHEBI:64716"/>
        <dbReference type="ChEBI" id="CHEBI:140658"/>
        <dbReference type="EC" id="2.5.1.145"/>
    </reaction>
</comment>
<keyword evidence="9" id="KW-1185">Reference proteome</keyword>
<keyword evidence="2 7" id="KW-1003">Cell membrane</keyword>
<dbReference type="EMBL" id="CP097966">
    <property type="protein sequence ID" value="URQ63112.1"/>
    <property type="molecule type" value="Genomic_DNA"/>
</dbReference>
<dbReference type="PROSITE" id="PS01311">
    <property type="entry name" value="LGT"/>
    <property type="match status" value="1"/>
</dbReference>
<comment type="function">
    <text evidence="7">Catalyzes the transfer of the diacylglyceryl group from phosphatidylglycerol to the sulfhydryl group of the N-terminal cysteine of a prolipoprotein, the first step in the formation of mature lipoproteins.</text>
</comment>
<dbReference type="Proteomes" id="UP001056381">
    <property type="component" value="Chromosome"/>
</dbReference>
<organism evidence="8 9">
    <name type="scientific">SAR86 cluster bacterium</name>
    <dbReference type="NCBI Taxonomy" id="2030880"/>
    <lineage>
        <taxon>Bacteria</taxon>
        <taxon>Pseudomonadati</taxon>
        <taxon>Pseudomonadota</taxon>
        <taxon>Gammaproteobacteria</taxon>
        <taxon>SAR86 cluster</taxon>
    </lineage>
</organism>
<dbReference type="NCBIfam" id="TIGR00544">
    <property type="entry name" value="lgt"/>
    <property type="match status" value="1"/>
</dbReference>
<dbReference type="PANTHER" id="PTHR30589:SF0">
    <property type="entry name" value="PHOSPHATIDYLGLYCEROL--PROLIPOPROTEIN DIACYLGLYCERYL TRANSFERASE"/>
    <property type="match status" value="1"/>
</dbReference>
<evidence type="ECO:0000256" key="4">
    <source>
        <dbReference type="ARBA" id="ARBA00022692"/>
    </source>
</evidence>
<comment type="similarity">
    <text evidence="1 7">Belongs to the Lgt family.</text>
</comment>
<feature type="transmembrane region" description="Helical" evidence="7">
    <location>
        <begin position="209"/>
        <end position="228"/>
    </location>
</feature>
<comment type="pathway">
    <text evidence="7">Protein modification; lipoprotein biosynthesis (diacylglyceryl transfer).</text>
</comment>
<keyword evidence="6 7" id="KW-0472">Membrane</keyword>
<keyword evidence="5 7" id="KW-1133">Transmembrane helix</keyword>
<dbReference type="GO" id="GO:0005886">
    <property type="term" value="C:plasma membrane"/>
    <property type="evidence" value="ECO:0007669"/>
    <property type="project" value="UniProtKB-SubCell"/>
</dbReference>
<comment type="subcellular location">
    <subcellularLocation>
        <location evidence="7">Cell membrane</location>
        <topology evidence="7">Multi-pass membrane protein</topology>
    </subcellularLocation>
</comment>
<dbReference type="HAMAP" id="MF_01147">
    <property type="entry name" value="Lgt"/>
    <property type="match status" value="1"/>
</dbReference>
<keyword evidence="3 7" id="KW-0808">Transferase</keyword>
<dbReference type="Pfam" id="PF01790">
    <property type="entry name" value="LGT"/>
    <property type="match status" value="1"/>
</dbReference>
<evidence type="ECO:0000256" key="7">
    <source>
        <dbReference type="HAMAP-Rule" id="MF_01147"/>
    </source>
</evidence>
<dbReference type="PANTHER" id="PTHR30589">
    <property type="entry name" value="PROLIPOPROTEIN DIACYLGLYCERYL TRANSFERASE"/>
    <property type="match status" value="1"/>
</dbReference>
<feature type="binding site" evidence="7">
    <location>
        <position position="148"/>
    </location>
    <ligand>
        <name>a 1,2-diacyl-sn-glycero-3-phospho-(1'-sn-glycerol)</name>
        <dbReference type="ChEBI" id="CHEBI:64716"/>
    </ligand>
</feature>
<dbReference type="InterPro" id="IPR001640">
    <property type="entry name" value="Lgt"/>
</dbReference>
<dbReference type="EC" id="2.5.1.145" evidence="7"/>
<evidence type="ECO:0000256" key="3">
    <source>
        <dbReference type="ARBA" id="ARBA00022679"/>
    </source>
</evidence>
<reference evidence="8" key="1">
    <citation type="submission" date="2022-05" db="EMBL/GenBank/DDBJ databases">
        <title>Single-amplified genomics reveal most streamlined microbe among free-living bacteria.</title>
        <authorList>
            <person name="Roda-Garcia J."/>
            <person name="Haro-Moreno J.M."/>
            <person name="Rodriguez-Valera F."/>
            <person name="Almagro-Moreno S."/>
            <person name="Lopez-Perez M."/>
        </authorList>
    </citation>
    <scope>NUCLEOTIDE SEQUENCE</scope>
    <source>
        <strain evidence="8">TMED112-D2-2</strain>
    </source>
</reference>
<dbReference type="GO" id="GO:0042158">
    <property type="term" value="P:lipoprotein biosynthetic process"/>
    <property type="evidence" value="ECO:0007669"/>
    <property type="project" value="UniProtKB-UniRule"/>
</dbReference>
<proteinExistence type="inferred from homology"/>